<sequence length="328" mass="34908">MSAGRSPAPTTGTVLALAGGVGGARLAYGLAAQLEPSRLTIVVNTADDFEHLGLHISPDLDTMTYTLAGINDPAQGWGIRGESWAAMAALKRLGGEDWFALGDQDMATHLLRSLRLRSESLSDITSDFAHRLGIRHRIVPMSDDPVRTMVDTDAGRLAFQDYFVRRRCQPRFLGLDFAGSASARPGPAFLAALEDPALEAIIICPSNPLLSIRPILALPGIEERLRQHPAPVLAVSPFIGGQAVKGPAAKMLQEIGLPATPAGLLQCYEGLLDALIIDRADAEHAAFDGGERRIPVLVTDTLMRNAADQLRLAGEVLAFVQTLSAAGQ</sequence>
<dbReference type="InterPro" id="IPR002882">
    <property type="entry name" value="CofD"/>
</dbReference>
<evidence type="ECO:0000313" key="4">
    <source>
        <dbReference type="Proteomes" id="UP000070250"/>
    </source>
</evidence>
<dbReference type="GO" id="GO:0043743">
    <property type="term" value="F:LPPG:FO 2-phospho-L-lactate transferase activity"/>
    <property type="evidence" value="ECO:0007669"/>
    <property type="project" value="InterPro"/>
</dbReference>
<dbReference type="InterPro" id="IPR010115">
    <property type="entry name" value="FbiA/CofD"/>
</dbReference>
<dbReference type="SUPFAM" id="SSF142338">
    <property type="entry name" value="CofD-like"/>
    <property type="match status" value="1"/>
</dbReference>
<dbReference type="EMBL" id="CP011971">
    <property type="protein sequence ID" value="AMN46555.1"/>
    <property type="molecule type" value="Genomic_DNA"/>
</dbReference>
<keyword evidence="1 3" id="KW-0808">Transferase</keyword>
<dbReference type="RefSeq" id="WP_066919379.1">
    <property type="nucleotide sequence ID" value="NZ_CP011971.1"/>
</dbReference>
<dbReference type="CDD" id="cd07186">
    <property type="entry name" value="CofD_like"/>
    <property type="match status" value="1"/>
</dbReference>
<dbReference type="PANTHER" id="PTHR43007">
    <property type="entry name" value="2-PHOSPHO-L-LACTATE TRANSFERASE"/>
    <property type="match status" value="1"/>
</dbReference>
<keyword evidence="4" id="KW-1185">Reference proteome</keyword>
<evidence type="ECO:0000313" key="3">
    <source>
        <dbReference type="EMBL" id="AMN46555.1"/>
    </source>
</evidence>
<organism evidence="3 4">
    <name type="scientific">Steroidobacter denitrificans</name>
    <dbReference type="NCBI Taxonomy" id="465721"/>
    <lineage>
        <taxon>Bacteria</taxon>
        <taxon>Pseudomonadati</taxon>
        <taxon>Pseudomonadota</taxon>
        <taxon>Gammaproteobacteria</taxon>
        <taxon>Steroidobacterales</taxon>
        <taxon>Steroidobacteraceae</taxon>
        <taxon>Steroidobacter</taxon>
    </lineage>
</organism>
<dbReference type="InterPro" id="IPR038136">
    <property type="entry name" value="CofD-like_dom_sf"/>
</dbReference>
<dbReference type="HAMAP" id="MF_01257">
    <property type="entry name" value="CofD"/>
    <property type="match status" value="1"/>
</dbReference>
<dbReference type="Gene3D" id="1.10.8.240">
    <property type="entry name" value="CofD-like domain"/>
    <property type="match status" value="1"/>
</dbReference>
<gene>
    <name evidence="3" type="ORF">ACG33_05470</name>
</gene>
<protein>
    <submittedName>
        <fullName evidence="3">2-phospho-L-lactate transferase</fullName>
    </submittedName>
</protein>
<dbReference type="PATRIC" id="fig|465721.4.peg.1164"/>
<dbReference type="Proteomes" id="UP000070250">
    <property type="component" value="Chromosome"/>
</dbReference>
<keyword evidence="2" id="KW-0460">Magnesium</keyword>
<dbReference type="KEGG" id="sdf:ACG33_05470"/>
<evidence type="ECO:0000256" key="1">
    <source>
        <dbReference type="ARBA" id="ARBA00022679"/>
    </source>
</evidence>
<dbReference type="NCBIfam" id="TIGR01819">
    <property type="entry name" value="F420_cofD"/>
    <property type="match status" value="1"/>
</dbReference>
<dbReference type="GO" id="GO:0000287">
    <property type="term" value="F:magnesium ion binding"/>
    <property type="evidence" value="ECO:0007669"/>
    <property type="project" value="InterPro"/>
</dbReference>
<dbReference type="OrthoDB" id="7466225at2"/>
<evidence type="ECO:0000256" key="2">
    <source>
        <dbReference type="ARBA" id="ARBA00022842"/>
    </source>
</evidence>
<accession>A0A127FAC8</accession>
<reference evidence="3 4" key="1">
    <citation type="submission" date="2015-06" db="EMBL/GenBank/DDBJ databases">
        <title>A Comprehensive Approach to Explore the Metabolic and Phylogenetic Diversity of Bacterial Steroid Degradation in the Environment: Testosterone as an Example.</title>
        <authorList>
            <person name="Yang F.-C."/>
            <person name="Chen Y.-L."/>
            <person name="Yu C.-P."/>
            <person name="Tang S.-L."/>
            <person name="Wang P.-H."/>
            <person name="Ismail W."/>
            <person name="Wang C.-H."/>
            <person name="Yang C.-Y."/>
            <person name="Chiang Y.-R."/>
        </authorList>
    </citation>
    <scope>NUCLEOTIDE SEQUENCE [LARGE SCALE GENOMIC DNA]</scope>
    <source>
        <strain evidence="3 4">DSM 18526</strain>
    </source>
</reference>
<dbReference type="Pfam" id="PF01933">
    <property type="entry name" value="CofD"/>
    <property type="match status" value="1"/>
</dbReference>
<dbReference type="AlphaFoldDB" id="A0A127FAC8"/>
<dbReference type="STRING" id="465721.ACG33_05470"/>
<proteinExistence type="inferred from homology"/>
<dbReference type="Gene3D" id="3.40.50.10680">
    <property type="entry name" value="CofD-like domains"/>
    <property type="match status" value="1"/>
</dbReference>
<name>A0A127FAC8_STEDE</name>
<dbReference type="PANTHER" id="PTHR43007:SF1">
    <property type="entry name" value="2-PHOSPHO-L-LACTATE TRANSFERASE"/>
    <property type="match status" value="1"/>
</dbReference>